<dbReference type="AlphaFoldDB" id="C3KN19"/>
<dbReference type="Gene3D" id="2.30.40.10">
    <property type="entry name" value="Urease, subunit C, domain 1"/>
    <property type="match status" value="1"/>
</dbReference>
<dbReference type="OrthoDB" id="9811399at2"/>
<proteinExistence type="predicted"/>
<feature type="domain" description="Amidohydrolase 3" evidence="1">
    <location>
        <begin position="55"/>
        <end position="545"/>
    </location>
</feature>
<dbReference type="Pfam" id="PF07969">
    <property type="entry name" value="Amidohydro_3"/>
    <property type="match status" value="1"/>
</dbReference>
<dbReference type="InterPro" id="IPR011059">
    <property type="entry name" value="Metal-dep_hydrolase_composite"/>
</dbReference>
<name>C3KN19_SINFN</name>
<keyword evidence="2" id="KW-0614">Plasmid</keyword>
<dbReference type="PANTHER" id="PTHR22642">
    <property type="entry name" value="IMIDAZOLONEPROPIONASE"/>
    <property type="match status" value="1"/>
</dbReference>
<reference evidence="2 3" key="2">
    <citation type="journal article" date="2009" name="Appl. Environ. Microbiol.">
        <title>Rhizobium sp. strain NGR234 possesses a remarkable number of secretion systems.</title>
        <authorList>
            <person name="Schmeisser C."/>
            <person name="Liesegang H."/>
            <person name="Krysciak D."/>
            <person name="Bakkou N."/>
            <person name="Le Quere A."/>
            <person name="Wollherr A."/>
            <person name="Heinemeyer I."/>
            <person name="Morgenstern B."/>
            <person name="Pommerening-Roeser A."/>
            <person name="Flores M."/>
            <person name="Palacios R."/>
            <person name="Brenner S."/>
            <person name="Gottschalk G."/>
            <person name="Schmitz R.A."/>
            <person name="Broughton W.J."/>
            <person name="Perret X."/>
            <person name="Strittmatter A.W."/>
            <person name="Streit W.R."/>
        </authorList>
    </citation>
    <scope>NUCLEOTIDE SEQUENCE [LARGE SCALE GENOMIC DNA]</scope>
    <source>
        <strain evidence="3">NBRC 101917 / NGR234</strain>
    </source>
</reference>
<dbReference type="SUPFAM" id="SSF51556">
    <property type="entry name" value="Metallo-dependent hydrolases"/>
    <property type="match status" value="1"/>
</dbReference>
<dbReference type="EMBL" id="CP000874">
    <property type="protein sequence ID" value="ACP21592.1"/>
    <property type="molecule type" value="Genomic_DNA"/>
</dbReference>
<gene>
    <name evidence="2" type="ordered locus">NGR_b01250</name>
</gene>
<dbReference type="InterPro" id="IPR013108">
    <property type="entry name" value="Amidohydro_3"/>
</dbReference>
<dbReference type="SUPFAM" id="SSF51338">
    <property type="entry name" value="Composite domain of metallo-dependent hydrolases"/>
    <property type="match status" value="1"/>
</dbReference>
<sequence length="554" mass="61206">MLDIERPQMKKVVLGGGVITCEDGSRPDWQGVVISGDRIERLVRRDDVAGLDGYQVEDLGDATLMPGFVDVHAHAEVVCRTAFRTIDCRAPECSSVEDVSDALIAGATDLDPGEWLVGQANLFFDRKLKEGRLPTRAELDRVSRDRPIALRAGGHITVLNSEALERAGIGRGFRPPEHSITGKPEVIFGDDGEPTGVIKEMDSLLPLPRPNADELRACIASGLRDFFTDFGVTTIGEISETVAGIECMNDLAESGELPTSMRVYLWSPGTLDGLDKVRNWRHHIRLTTSEKDLRIQGLKLFSDGGFSAKSAAVNCCYVGHPGSSGSIAFDQYFLRRAFLMTREAGLQLAVHANGDRAQDWLCDMVIKLGGTEPGRSRMRIEHAGNLLPTSETAHRWARAGIIPVPQPVFLYTFGEYFPDYLGAYGRRGRFPFRSLIEQGWRLSGSSDVWIGSEREATNPFFSIWCCMKRQTYSGLTIDEDEALDFDTALRMHTIDAAAVLGEEDDKGSLAPGKMADVIALECDPRKKPVDEIRRLKPTYVMSRGRTEKHAAPRH</sequence>
<evidence type="ECO:0000313" key="2">
    <source>
        <dbReference type="EMBL" id="ACP21592.1"/>
    </source>
</evidence>
<keyword evidence="3" id="KW-1185">Reference proteome</keyword>
<protein>
    <submittedName>
        <fullName evidence="2">Periplasmic protein</fullName>
    </submittedName>
</protein>
<dbReference type="Gene3D" id="3.20.20.140">
    <property type="entry name" value="Metal-dependent hydrolases"/>
    <property type="match status" value="1"/>
</dbReference>
<dbReference type="HOGENOM" id="CLU_009942_2_0_5"/>
<dbReference type="GO" id="GO:0016810">
    <property type="term" value="F:hydrolase activity, acting on carbon-nitrogen (but not peptide) bonds"/>
    <property type="evidence" value="ECO:0007669"/>
    <property type="project" value="InterPro"/>
</dbReference>
<dbReference type="Gene3D" id="3.10.310.70">
    <property type="match status" value="1"/>
</dbReference>
<dbReference type="Proteomes" id="UP000001054">
    <property type="component" value="Plasmid pNGR234b"/>
</dbReference>
<reference evidence="3" key="1">
    <citation type="journal article" date="2004" name="J. Bacteriol.">
        <title>An evolutionary hot spot: the pNGR234b replicon of Rhizobium sp. strain NGR234.</title>
        <authorList>
            <person name="Streit W.R."/>
            <person name="Schmitz R.A."/>
            <person name="Perret X."/>
            <person name="Staehelin C."/>
            <person name="Deakin W.J."/>
            <person name="Raasch C."/>
            <person name="Liesegang H."/>
            <person name="Broughton W.J."/>
        </authorList>
    </citation>
    <scope>NUCLEOTIDE SEQUENCE [LARGE SCALE GENOMIC DNA]</scope>
    <source>
        <strain evidence="3">NBRC 101917 / NGR234</strain>
    </source>
</reference>
<dbReference type="InterPro" id="IPR032466">
    <property type="entry name" value="Metal_Hydrolase"/>
</dbReference>
<evidence type="ECO:0000313" key="3">
    <source>
        <dbReference type="Proteomes" id="UP000001054"/>
    </source>
</evidence>
<dbReference type="KEGG" id="rhi:NGR_b01250"/>
<geneLocation type="plasmid" evidence="3">
    <name>sym pNGR234b</name>
</geneLocation>
<dbReference type="PANTHER" id="PTHR22642:SF2">
    <property type="entry name" value="PROTEIN LONG AFTER FAR-RED 3"/>
    <property type="match status" value="1"/>
</dbReference>
<accession>C3KN19</accession>
<dbReference type="PATRIC" id="fig|394.7.peg.574"/>
<organism evidence="2 3">
    <name type="scientific">Sinorhizobium fredii (strain NBRC 101917 / NGR234)</name>
    <dbReference type="NCBI Taxonomy" id="394"/>
    <lineage>
        <taxon>Bacteria</taxon>
        <taxon>Pseudomonadati</taxon>
        <taxon>Pseudomonadota</taxon>
        <taxon>Alphaproteobacteria</taxon>
        <taxon>Hyphomicrobiales</taxon>
        <taxon>Rhizobiaceae</taxon>
        <taxon>Sinorhizobium/Ensifer group</taxon>
        <taxon>Sinorhizobium</taxon>
    </lineage>
</organism>
<evidence type="ECO:0000259" key="1">
    <source>
        <dbReference type="Pfam" id="PF07969"/>
    </source>
</evidence>